<dbReference type="EMBL" id="JAODUO010001226">
    <property type="protein sequence ID" value="KAK2168476.1"/>
    <property type="molecule type" value="Genomic_DNA"/>
</dbReference>
<gene>
    <name evidence="1" type="ORF">NP493_1227g00026</name>
</gene>
<protein>
    <submittedName>
        <fullName evidence="1">Uncharacterized protein</fullName>
    </submittedName>
</protein>
<sequence length="106" mass="12009">MLALLNDFASYQSYLSSVVRFSSWCSKKILHLTVSKTKEMCIDFRRNRTAISPIVINGEPVEQVDSFKYLGVILEEKIVIYRACYSRAKEVSAATARSSKVTSFLC</sequence>
<evidence type="ECO:0000313" key="2">
    <source>
        <dbReference type="Proteomes" id="UP001209878"/>
    </source>
</evidence>
<evidence type="ECO:0000313" key="1">
    <source>
        <dbReference type="EMBL" id="KAK2168476.1"/>
    </source>
</evidence>
<organism evidence="1 2">
    <name type="scientific">Ridgeia piscesae</name>
    <name type="common">Tubeworm</name>
    <dbReference type="NCBI Taxonomy" id="27915"/>
    <lineage>
        <taxon>Eukaryota</taxon>
        <taxon>Metazoa</taxon>
        <taxon>Spiralia</taxon>
        <taxon>Lophotrochozoa</taxon>
        <taxon>Annelida</taxon>
        <taxon>Polychaeta</taxon>
        <taxon>Sedentaria</taxon>
        <taxon>Canalipalpata</taxon>
        <taxon>Sabellida</taxon>
        <taxon>Siboglinidae</taxon>
        <taxon>Ridgeia</taxon>
    </lineage>
</organism>
<name>A0AAD9NHH9_RIDPI</name>
<accession>A0AAD9NHH9</accession>
<dbReference type="Proteomes" id="UP001209878">
    <property type="component" value="Unassembled WGS sequence"/>
</dbReference>
<comment type="caution">
    <text evidence="1">The sequence shown here is derived from an EMBL/GenBank/DDBJ whole genome shotgun (WGS) entry which is preliminary data.</text>
</comment>
<reference evidence="1" key="1">
    <citation type="journal article" date="2023" name="Mol. Biol. Evol.">
        <title>Third-Generation Sequencing Reveals the Adaptive Role of the Epigenome in Three Deep-Sea Polychaetes.</title>
        <authorList>
            <person name="Perez M."/>
            <person name="Aroh O."/>
            <person name="Sun Y."/>
            <person name="Lan Y."/>
            <person name="Juniper S.K."/>
            <person name="Young C.R."/>
            <person name="Angers B."/>
            <person name="Qian P.Y."/>
        </authorList>
    </citation>
    <scope>NUCLEOTIDE SEQUENCE</scope>
    <source>
        <strain evidence="1">R07B-5</strain>
    </source>
</reference>
<proteinExistence type="predicted"/>
<dbReference type="AlphaFoldDB" id="A0AAD9NHH9"/>
<keyword evidence="2" id="KW-1185">Reference proteome</keyword>